<accession>A0A1J5PP80</accession>
<feature type="compositionally biased region" description="Polar residues" evidence="1">
    <location>
        <begin position="20"/>
        <end position="37"/>
    </location>
</feature>
<organism evidence="2">
    <name type="scientific">mine drainage metagenome</name>
    <dbReference type="NCBI Taxonomy" id="410659"/>
    <lineage>
        <taxon>unclassified sequences</taxon>
        <taxon>metagenomes</taxon>
        <taxon>ecological metagenomes</taxon>
    </lineage>
</organism>
<dbReference type="EMBL" id="MLJW01004645">
    <property type="protein sequence ID" value="OIQ69583.1"/>
    <property type="molecule type" value="Genomic_DNA"/>
</dbReference>
<dbReference type="AlphaFoldDB" id="A0A1J5PP80"/>
<evidence type="ECO:0000313" key="2">
    <source>
        <dbReference type="EMBL" id="OIQ69583.1"/>
    </source>
</evidence>
<comment type="caution">
    <text evidence="2">The sequence shown here is derived from an EMBL/GenBank/DDBJ whole genome shotgun (WGS) entry which is preliminary data.</text>
</comment>
<sequence length="92" mass="9317">MAANRAGSGRTLNARLSPPSMLTSATPGTVRSAGRSTHCSTWRFSASDAPPSSVNMYKSDSGVVTGASPPCTAVGSSPRTLASASATCWRAQ</sequence>
<reference evidence="2" key="1">
    <citation type="submission" date="2016-10" db="EMBL/GenBank/DDBJ databases">
        <title>Sequence of Gallionella enrichment culture.</title>
        <authorList>
            <person name="Poehlein A."/>
            <person name="Muehling M."/>
            <person name="Daniel R."/>
        </authorList>
    </citation>
    <scope>NUCLEOTIDE SEQUENCE</scope>
</reference>
<protein>
    <submittedName>
        <fullName evidence="2">Uncharacterized protein</fullName>
    </submittedName>
</protein>
<gene>
    <name evidence="2" type="ORF">GALL_488150</name>
</gene>
<feature type="region of interest" description="Disordered" evidence="1">
    <location>
        <begin position="1"/>
        <end position="37"/>
    </location>
</feature>
<proteinExistence type="predicted"/>
<name>A0A1J5PP80_9ZZZZ</name>
<evidence type="ECO:0000256" key="1">
    <source>
        <dbReference type="SAM" id="MobiDB-lite"/>
    </source>
</evidence>